<dbReference type="RefSeq" id="WP_098461383.1">
    <property type="nucleotide sequence ID" value="NZ_PDJC01000001.1"/>
</dbReference>
<comment type="similarity">
    <text evidence="1">Belongs to the enoyl-CoA hydratase/isomerase family.</text>
</comment>
<dbReference type="CDD" id="cd06558">
    <property type="entry name" value="crotonase-like"/>
    <property type="match status" value="1"/>
</dbReference>
<accession>A0A2A9CWE5</accession>
<evidence type="ECO:0000313" key="2">
    <source>
        <dbReference type="EMBL" id="PFG17992.1"/>
    </source>
</evidence>
<dbReference type="Proteomes" id="UP000226079">
    <property type="component" value="Unassembled WGS sequence"/>
</dbReference>
<protein>
    <submittedName>
        <fullName evidence="2">Enoyl-CoA hydratase/carnithine racemase</fullName>
    </submittedName>
</protein>
<dbReference type="PANTHER" id="PTHR42964:SF1">
    <property type="entry name" value="POLYKETIDE BIOSYNTHESIS ENOYL-COA HYDRATASE PKSH-RELATED"/>
    <property type="match status" value="1"/>
</dbReference>
<dbReference type="Pfam" id="PF00378">
    <property type="entry name" value="ECH_1"/>
    <property type="match status" value="1"/>
</dbReference>
<name>A0A2A9CWE5_9ACTN</name>
<gene>
    <name evidence="2" type="ORF">ATK74_2572</name>
</gene>
<evidence type="ECO:0000256" key="1">
    <source>
        <dbReference type="ARBA" id="ARBA00005254"/>
    </source>
</evidence>
<comment type="caution">
    <text evidence="2">The sequence shown here is derived from an EMBL/GenBank/DDBJ whole genome shotgun (WGS) entry which is preliminary data.</text>
</comment>
<dbReference type="AlphaFoldDB" id="A0A2A9CWE5"/>
<dbReference type="SUPFAM" id="SSF52096">
    <property type="entry name" value="ClpP/crotonase"/>
    <property type="match status" value="1"/>
</dbReference>
<dbReference type="InterPro" id="IPR001753">
    <property type="entry name" value="Enoyl-CoA_hydra/iso"/>
</dbReference>
<dbReference type="Gene3D" id="3.90.226.10">
    <property type="entry name" value="2-enoyl-CoA Hydratase, Chain A, domain 1"/>
    <property type="match status" value="1"/>
</dbReference>
<dbReference type="OrthoDB" id="8452484at2"/>
<dbReference type="GO" id="GO:0003824">
    <property type="term" value="F:catalytic activity"/>
    <property type="evidence" value="ECO:0007669"/>
    <property type="project" value="UniProtKB-ARBA"/>
</dbReference>
<dbReference type="PANTHER" id="PTHR42964">
    <property type="entry name" value="ENOYL-COA HYDRATASE"/>
    <property type="match status" value="1"/>
</dbReference>
<reference evidence="2 3" key="1">
    <citation type="submission" date="2017-10" db="EMBL/GenBank/DDBJ databases">
        <title>Sequencing the genomes of 1000 actinobacteria strains.</title>
        <authorList>
            <person name="Klenk H.-P."/>
        </authorList>
    </citation>
    <scope>NUCLEOTIDE SEQUENCE [LARGE SCALE GENOMIC DNA]</scope>
    <source>
        <strain evidence="2 3">DSM 15597</strain>
    </source>
</reference>
<dbReference type="EMBL" id="PDJC01000001">
    <property type="protein sequence ID" value="PFG17992.1"/>
    <property type="molecule type" value="Genomic_DNA"/>
</dbReference>
<dbReference type="InterPro" id="IPR051683">
    <property type="entry name" value="Enoyl-CoA_Hydratase/Isomerase"/>
</dbReference>
<evidence type="ECO:0000313" key="3">
    <source>
        <dbReference type="Proteomes" id="UP000226079"/>
    </source>
</evidence>
<proteinExistence type="inferred from homology"/>
<sequence>MAILTSVDGLVIDARGPVLSATLAAPNGNQVSPVMADALIEVLTAPPTDAHVLVLRAVGEAFCLGRDRAATGPGALSVEVDRLVRLNQALATTSLVTIAEVHGDAAGFGAGLAALADVSVATESARFWFPEIGIGLAPTLVLAWLERMVGRREAFWLTATGERIPAVRAQQLGLLNEVVTDQKALSDAVERRVAELVAHPRRVHAEIKSMLRAASALSPEQAGQLAASRLVVGSLRLGE</sequence>
<dbReference type="InterPro" id="IPR029045">
    <property type="entry name" value="ClpP/crotonase-like_dom_sf"/>
</dbReference>
<keyword evidence="3" id="KW-1185">Reference proteome</keyword>
<organism evidence="2 3">
    <name type="scientific">Propionicimonas paludicola</name>
    <dbReference type="NCBI Taxonomy" id="185243"/>
    <lineage>
        <taxon>Bacteria</taxon>
        <taxon>Bacillati</taxon>
        <taxon>Actinomycetota</taxon>
        <taxon>Actinomycetes</taxon>
        <taxon>Propionibacteriales</taxon>
        <taxon>Nocardioidaceae</taxon>
        <taxon>Propionicimonas</taxon>
    </lineage>
</organism>